<dbReference type="GO" id="GO:0006355">
    <property type="term" value="P:regulation of DNA-templated transcription"/>
    <property type="evidence" value="ECO:0007669"/>
    <property type="project" value="TreeGrafter"/>
</dbReference>
<dbReference type="PROSITE" id="PS51634">
    <property type="entry name" value="CRC"/>
    <property type="match status" value="2"/>
</dbReference>
<feature type="domain" description="CRC" evidence="5">
    <location>
        <begin position="256"/>
        <end position="319"/>
    </location>
</feature>
<organism evidence="6">
    <name type="scientific">Phaeodactylum tricornutum</name>
    <name type="common">Diatom</name>
    <dbReference type="NCBI Taxonomy" id="2850"/>
    <lineage>
        <taxon>Eukaryota</taxon>
        <taxon>Sar</taxon>
        <taxon>Stramenopiles</taxon>
        <taxon>Ochrophyta</taxon>
        <taxon>Bacillariophyta</taxon>
        <taxon>Bacillariophyceae</taxon>
        <taxon>Bacillariophycidae</taxon>
        <taxon>Naviculales</taxon>
        <taxon>Phaeodactylaceae</taxon>
        <taxon>Phaeodactylum</taxon>
    </lineage>
</organism>
<protein>
    <recommendedName>
        <fullName evidence="5">CRC domain-containing protein</fullName>
    </recommendedName>
</protein>
<evidence type="ECO:0000259" key="5">
    <source>
        <dbReference type="PROSITE" id="PS51634"/>
    </source>
</evidence>
<dbReference type="EMBL" id="OU594943">
    <property type="protein sequence ID" value="CAG9285492.1"/>
    <property type="molecule type" value="Genomic_DNA"/>
</dbReference>
<dbReference type="InterPro" id="IPR005172">
    <property type="entry name" value="CRC"/>
</dbReference>
<name>A0A8J9S8R1_PHATR</name>
<evidence type="ECO:0000256" key="4">
    <source>
        <dbReference type="SAM" id="MobiDB-lite"/>
    </source>
</evidence>
<keyword evidence="3" id="KW-0539">Nucleus</keyword>
<comment type="similarity">
    <text evidence="2">Belongs to the lin-54 family.</text>
</comment>
<dbReference type="InterPro" id="IPR028307">
    <property type="entry name" value="Lin-54_fam"/>
</dbReference>
<evidence type="ECO:0000256" key="1">
    <source>
        <dbReference type="ARBA" id="ARBA00004123"/>
    </source>
</evidence>
<dbReference type="Pfam" id="PF03638">
    <property type="entry name" value="TCR"/>
    <property type="match status" value="3"/>
</dbReference>
<sequence>MPRPSYAYDVENFSHIERGSESEQKRSVYHSGVSVFDQVPRNGSIEDGQGYRTRPDHSMSLRLAHSSNDAQNGFNQNAHQPIRGVACSDEEHGSWHWTHPPTSTGFSVSSERYSYSRRNDQSHPPSLTWTRGRQACLSIAKGKRQTQTTHYYRGRGMAPISDSPSSTDRRYTSYPFKSALPTLEHEVPVSVSNEDPPTPPDLRSPRGAVFSEKDSRYTGKRALLPRMEVQVKRTKGFDKFDLLVSATLEIGPLQENPTGCSCPKSKCVALYCDCFKAGRRCNPINCNCTACKNTINESGPQGARTNAIRAILARNPRAFVTAGVASAVQKLPAGQVACNCIRSRCLKLYCTCFQAGKMCQPGICTCIACANSVEDHPERKQAIKHTLQKRPDAFQTKDRPVGLGCACKNNKCIRKYCECFRNGLSCADKCCCLNCENRKVESMRTPSIPTRNEMV</sequence>
<feature type="region of interest" description="Disordered" evidence="4">
    <location>
        <begin position="186"/>
        <end position="211"/>
    </location>
</feature>
<comment type="subcellular location">
    <subcellularLocation>
        <location evidence="1">Nucleus</location>
    </subcellularLocation>
</comment>
<dbReference type="GO" id="GO:0005634">
    <property type="term" value="C:nucleus"/>
    <property type="evidence" value="ECO:0007669"/>
    <property type="project" value="UniProtKB-SubCell"/>
</dbReference>
<evidence type="ECO:0000313" key="6">
    <source>
        <dbReference type="EMBL" id="CAG9285492.1"/>
    </source>
</evidence>
<dbReference type="AlphaFoldDB" id="A0A8J9S8R1"/>
<proteinExistence type="inferred from homology"/>
<evidence type="ECO:0000256" key="3">
    <source>
        <dbReference type="ARBA" id="ARBA00023242"/>
    </source>
</evidence>
<dbReference type="PANTHER" id="PTHR12446:SF34">
    <property type="entry name" value="PROTEIN LIN-54 HOMOLOG"/>
    <property type="match status" value="1"/>
</dbReference>
<gene>
    <name evidence="6" type="ORF">PTTT1_LOCUS29247</name>
</gene>
<accession>A0A8J9S8R1</accession>
<feature type="domain" description="CRC" evidence="5">
    <location>
        <begin position="334"/>
        <end position="440"/>
    </location>
</feature>
<dbReference type="Proteomes" id="UP000836788">
    <property type="component" value="Chromosome 2"/>
</dbReference>
<dbReference type="PANTHER" id="PTHR12446">
    <property type="entry name" value="TESMIN/TSO1-RELATED"/>
    <property type="match status" value="1"/>
</dbReference>
<dbReference type="InterPro" id="IPR033467">
    <property type="entry name" value="Tesmin/TSO1-like_CXC"/>
</dbReference>
<reference evidence="6" key="1">
    <citation type="submission" date="2022-02" db="EMBL/GenBank/DDBJ databases">
        <authorList>
            <person name="Giguere J D."/>
        </authorList>
    </citation>
    <scope>NUCLEOTIDE SEQUENCE</scope>
    <source>
        <strain evidence="6">CCAP 1055/1</strain>
    </source>
</reference>
<dbReference type="SMART" id="SM01114">
    <property type="entry name" value="CXC"/>
    <property type="match status" value="3"/>
</dbReference>
<evidence type="ECO:0000256" key="2">
    <source>
        <dbReference type="ARBA" id="ARBA00007267"/>
    </source>
</evidence>